<evidence type="ECO:0008006" key="4">
    <source>
        <dbReference type="Google" id="ProtNLM"/>
    </source>
</evidence>
<evidence type="ECO:0000313" key="2">
    <source>
        <dbReference type="EMBL" id="QED26025.1"/>
    </source>
</evidence>
<dbReference type="OrthoDB" id="9805628at2"/>
<dbReference type="EMBL" id="CP042467">
    <property type="protein sequence ID" value="QED26025.1"/>
    <property type="molecule type" value="Genomic_DNA"/>
</dbReference>
<accession>A0A5B8XKF2</accession>
<dbReference type="Pfam" id="PF01063">
    <property type="entry name" value="Aminotran_4"/>
    <property type="match status" value="1"/>
</dbReference>
<dbReference type="PANTHER" id="PTHR42743">
    <property type="entry name" value="AMINO-ACID AMINOTRANSFERASE"/>
    <property type="match status" value="1"/>
</dbReference>
<reference evidence="2 3" key="1">
    <citation type="submission" date="2019-08" db="EMBL/GenBank/DDBJ databases">
        <authorList>
            <person name="Liang Q."/>
        </authorList>
    </citation>
    <scope>NUCLEOTIDE SEQUENCE [LARGE SCALE GENOMIC DNA]</scope>
    <source>
        <strain evidence="2 3">V1718</strain>
    </source>
</reference>
<dbReference type="KEGG" id="bbae:FRD01_01860"/>
<dbReference type="Gene3D" id="3.30.470.10">
    <property type="match status" value="1"/>
</dbReference>
<evidence type="ECO:0000256" key="1">
    <source>
        <dbReference type="ARBA" id="ARBA00009320"/>
    </source>
</evidence>
<protein>
    <recommendedName>
        <fullName evidence="4">Branched-chain-amino-acid aminotransferase</fullName>
    </recommendedName>
</protein>
<proteinExistence type="inferred from homology"/>
<dbReference type="SUPFAM" id="SSF56752">
    <property type="entry name" value="D-aminoacid aminotransferase-like PLP-dependent enzymes"/>
    <property type="match status" value="1"/>
</dbReference>
<keyword evidence="3" id="KW-1185">Reference proteome</keyword>
<dbReference type="AlphaFoldDB" id="A0A5B8XKF2"/>
<dbReference type="Proteomes" id="UP000321595">
    <property type="component" value="Chromosome"/>
</dbReference>
<dbReference type="GO" id="GO:0046394">
    <property type="term" value="P:carboxylic acid biosynthetic process"/>
    <property type="evidence" value="ECO:0007669"/>
    <property type="project" value="UniProtKB-ARBA"/>
</dbReference>
<comment type="similarity">
    <text evidence="1">Belongs to the class-IV pyridoxal-phosphate-dependent aminotransferase family.</text>
</comment>
<dbReference type="InterPro" id="IPR036038">
    <property type="entry name" value="Aminotransferase-like"/>
</dbReference>
<evidence type="ECO:0000313" key="3">
    <source>
        <dbReference type="Proteomes" id="UP000321595"/>
    </source>
</evidence>
<dbReference type="InterPro" id="IPR043131">
    <property type="entry name" value="BCAT-like_N"/>
</dbReference>
<gene>
    <name evidence="2" type="ORF">FRD01_01860</name>
</gene>
<dbReference type="Gene3D" id="3.20.10.10">
    <property type="entry name" value="D-amino Acid Aminotransferase, subunit A, domain 2"/>
    <property type="match status" value="1"/>
</dbReference>
<sequence>MTNMPRRSSKPGSSPDWAMSDLLLGNGLLETLKVRGERVLFLEAHIARLVRSARFMGIPEHVVNEAIAQMESLQHTQDGLWRVLLSVDGVQPPQWRELPDLSNQSLKTCMGTYDPSSRIREHKTNSYANNFYARRIARDHGFDDALMVSDSLLVGEAPFANIFFVDRSGSVFTPPANGLLPGTRRGLLMAEGALEREIRFGDFDQFEHVFLTSAAGMRVVSSIDETRFNTELPNHILDQISPW</sequence>
<dbReference type="InterPro" id="IPR001544">
    <property type="entry name" value="Aminotrans_IV"/>
</dbReference>
<dbReference type="InterPro" id="IPR050571">
    <property type="entry name" value="Class-IV_PLP-Dep_Aminotrnsfr"/>
</dbReference>
<dbReference type="PANTHER" id="PTHR42743:SF11">
    <property type="entry name" value="AMINODEOXYCHORISMATE LYASE"/>
    <property type="match status" value="1"/>
</dbReference>
<name>A0A5B8XKF2_9DELT</name>
<dbReference type="InterPro" id="IPR043132">
    <property type="entry name" value="BCAT-like_C"/>
</dbReference>
<dbReference type="GO" id="GO:0003824">
    <property type="term" value="F:catalytic activity"/>
    <property type="evidence" value="ECO:0007669"/>
    <property type="project" value="InterPro"/>
</dbReference>
<organism evidence="2 3">
    <name type="scientific">Microvenator marinus</name>
    <dbReference type="NCBI Taxonomy" id="2600177"/>
    <lineage>
        <taxon>Bacteria</taxon>
        <taxon>Deltaproteobacteria</taxon>
        <taxon>Bradymonadales</taxon>
        <taxon>Microvenatoraceae</taxon>
        <taxon>Microvenator</taxon>
    </lineage>
</organism>